<dbReference type="Pfam" id="PF01453">
    <property type="entry name" value="B_lectin"/>
    <property type="match status" value="1"/>
</dbReference>
<reference evidence="6 7" key="1">
    <citation type="journal article" date="2016" name="G3 (Bethesda)">
        <title>First Draft Assembly and Annotation of the Genome of a California Endemic Oak Quercus lobata Nee (Fagaceae).</title>
        <authorList>
            <person name="Sork V.L."/>
            <person name="Fitz-Gibbon S.T."/>
            <person name="Puiu D."/>
            <person name="Crepeau M."/>
            <person name="Gugger P.F."/>
            <person name="Sherman R."/>
            <person name="Stevens K."/>
            <person name="Langley C.H."/>
            <person name="Pellegrini M."/>
            <person name="Salzberg S.L."/>
        </authorList>
    </citation>
    <scope>NUCLEOTIDE SEQUENCE [LARGE SCALE GENOMIC DNA]</scope>
    <source>
        <strain evidence="6 7">cv. SW786</strain>
    </source>
</reference>
<feature type="domain" description="Bulb-type lectin" evidence="5">
    <location>
        <begin position="172"/>
        <end position="225"/>
    </location>
</feature>
<evidence type="ECO:0000256" key="2">
    <source>
        <dbReference type="ARBA" id="ARBA00023157"/>
    </source>
</evidence>
<feature type="transmembrane region" description="Helical" evidence="4">
    <location>
        <begin position="117"/>
        <end position="140"/>
    </location>
</feature>
<keyword evidence="2" id="KW-1015">Disulfide bond</keyword>
<accession>A0A7N2MYD4</accession>
<sequence>MLKIMQGCRDLQLTRDWQAAKVGTRAKHAGELKSHASCCTTRQKSQAGQAISSQLELATQSSREGARELDLSDEPVPKAGIGLGPGPVWACAQGRHEAGPGIGSGLRRRRNYVAKDIKFGFLAWALCLMLKGVVELAVAVKVNMGPKTQFWTCDACDCVSWLIDLIQNPFWNDPINDSAGVLSIKQFGNLVLHDSFNCLLLSTNVSVQVTASSVAQLQDSRNLVLI</sequence>
<evidence type="ECO:0000256" key="1">
    <source>
        <dbReference type="ARBA" id="ARBA00022729"/>
    </source>
</evidence>
<dbReference type="AlphaFoldDB" id="A0A7N2MYD4"/>
<evidence type="ECO:0000256" key="4">
    <source>
        <dbReference type="SAM" id="Phobius"/>
    </source>
</evidence>
<dbReference type="Gene3D" id="2.90.10.10">
    <property type="entry name" value="Bulb-type lectin domain"/>
    <property type="match status" value="1"/>
</dbReference>
<evidence type="ECO:0000313" key="6">
    <source>
        <dbReference type="EnsemblPlants" id="QL11p048977:mrna"/>
    </source>
</evidence>
<dbReference type="SUPFAM" id="SSF51110">
    <property type="entry name" value="alpha-D-mannose-specific plant lectins"/>
    <property type="match status" value="1"/>
</dbReference>
<dbReference type="InterPro" id="IPR036426">
    <property type="entry name" value="Bulb-type_lectin_dom_sf"/>
</dbReference>
<dbReference type="Gramene" id="QL11p048977:mrna">
    <property type="protein sequence ID" value="QL11p048977:mrna"/>
    <property type="gene ID" value="QL11p048977"/>
</dbReference>
<evidence type="ECO:0000259" key="5">
    <source>
        <dbReference type="Pfam" id="PF01453"/>
    </source>
</evidence>
<dbReference type="InParanoid" id="A0A7N2MYD4"/>
<reference evidence="6" key="2">
    <citation type="submission" date="2021-01" db="UniProtKB">
        <authorList>
            <consortium name="EnsemblPlants"/>
        </authorList>
    </citation>
    <scope>IDENTIFICATION</scope>
</reference>
<protein>
    <recommendedName>
        <fullName evidence="5">Bulb-type lectin domain-containing protein</fullName>
    </recommendedName>
</protein>
<dbReference type="EnsemblPlants" id="QL11p048977:mrna">
    <property type="protein sequence ID" value="QL11p048977:mrna"/>
    <property type="gene ID" value="QL11p048977"/>
</dbReference>
<keyword evidence="1" id="KW-0732">Signal</keyword>
<organism evidence="6 7">
    <name type="scientific">Quercus lobata</name>
    <name type="common">Valley oak</name>
    <dbReference type="NCBI Taxonomy" id="97700"/>
    <lineage>
        <taxon>Eukaryota</taxon>
        <taxon>Viridiplantae</taxon>
        <taxon>Streptophyta</taxon>
        <taxon>Embryophyta</taxon>
        <taxon>Tracheophyta</taxon>
        <taxon>Spermatophyta</taxon>
        <taxon>Magnoliopsida</taxon>
        <taxon>eudicotyledons</taxon>
        <taxon>Gunneridae</taxon>
        <taxon>Pentapetalae</taxon>
        <taxon>rosids</taxon>
        <taxon>fabids</taxon>
        <taxon>Fagales</taxon>
        <taxon>Fagaceae</taxon>
        <taxon>Quercus</taxon>
    </lineage>
</organism>
<dbReference type="InterPro" id="IPR001480">
    <property type="entry name" value="Bulb-type_lectin_dom"/>
</dbReference>
<dbReference type="Proteomes" id="UP000594261">
    <property type="component" value="Chromosome 11"/>
</dbReference>
<dbReference type="EMBL" id="LRBV02000011">
    <property type="status" value="NOT_ANNOTATED_CDS"/>
    <property type="molecule type" value="Genomic_DNA"/>
</dbReference>
<keyword evidence="4" id="KW-0472">Membrane</keyword>
<keyword evidence="7" id="KW-1185">Reference proteome</keyword>
<name>A0A7N2MYD4_QUELO</name>
<proteinExistence type="predicted"/>
<keyword evidence="4" id="KW-1133">Transmembrane helix</keyword>
<evidence type="ECO:0000313" key="7">
    <source>
        <dbReference type="Proteomes" id="UP000594261"/>
    </source>
</evidence>
<keyword evidence="3" id="KW-0325">Glycoprotein</keyword>
<keyword evidence="4" id="KW-0812">Transmembrane</keyword>
<evidence type="ECO:0000256" key="3">
    <source>
        <dbReference type="ARBA" id="ARBA00023180"/>
    </source>
</evidence>